<protein>
    <submittedName>
        <fullName evidence="2">Uncharacterized protein</fullName>
    </submittedName>
</protein>
<evidence type="ECO:0000313" key="3">
    <source>
        <dbReference type="Proteomes" id="UP000054477"/>
    </source>
</evidence>
<proteinExistence type="predicted"/>
<reference evidence="3" key="2">
    <citation type="submission" date="2015-01" db="EMBL/GenBank/DDBJ databases">
        <title>Evolutionary Origins and Diversification of the Mycorrhizal Mutualists.</title>
        <authorList>
            <consortium name="DOE Joint Genome Institute"/>
            <consortium name="Mycorrhizal Genomics Consortium"/>
            <person name="Kohler A."/>
            <person name="Kuo A."/>
            <person name="Nagy L.G."/>
            <person name="Floudas D."/>
            <person name="Copeland A."/>
            <person name="Barry K.W."/>
            <person name="Cichocki N."/>
            <person name="Veneault-Fourrey C."/>
            <person name="LaButti K."/>
            <person name="Lindquist E.A."/>
            <person name="Lipzen A."/>
            <person name="Lundell T."/>
            <person name="Morin E."/>
            <person name="Murat C."/>
            <person name="Riley R."/>
            <person name="Ohm R."/>
            <person name="Sun H."/>
            <person name="Tunlid A."/>
            <person name="Henrissat B."/>
            <person name="Grigoriev I.V."/>
            <person name="Hibbett D.S."/>
            <person name="Martin F."/>
        </authorList>
    </citation>
    <scope>NUCLEOTIDE SEQUENCE [LARGE SCALE GENOMIC DNA]</scope>
    <source>
        <strain evidence="3">LaAM-08-1</strain>
    </source>
</reference>
<dbReference type="Proteomes" id="UP000054477">
    <property type="component" value="Unassembled WGS sequence"/>
</dbReference>
<keyword evidence="3" id="KW-1185">Reference proteome</keyword>
<dbReference type="HOGENOM" id="CLU_208801_0_0_1"/>
<gene>
    <name evidence="2" type="ORF">K443DRAFT_106891</name>
</gene>
<feature type="region of interest" description="Disordered" evidence="1">
    <location>
        <begin position="1"/>
        <end position="56"/>
    </location>
</feature>
<reference evidence="2 3" key="1">
    <citation type="submission" date="2014-04" db="EMBL/GenBank/DDBJ databases">
        <authorList>
            <consortium name="DOE Joint Genome Institute"/>
            <person name="Kuo A."/>
            <person name="Kohler A."/>
            <person name="Nagy L.G."/>
            <person name="Floudas D."/>
            <person name="Copeland A."/>
            <person name="Barry K.W."/>
            <person name="Cichocki N."/>
            <person name="Veneault-Fourrey C."/>
            <person name="LaButti K."/>
            <person name="Lindquist E.A."/>
            <person name="Lipzen A."/>
            <person name="Lundell T."/>
            <person name="Morin E."/>
            <person name="Murat C."/>
            <person name="Sun H."/>
            <person name="Tunlid A."/>
            <person name="Henrissat B."/>
            <person name="Grigoriev I.V."/>
            <person name="Hibbett D.S."/>
            <person name="Martin F."/>
            <person name="Nordberg H.P."/>
            <person name="Cantor M.N."/>
            <person name="Hua S.X."/>
        </authorList>
    </citation>
    <scope>NUCLEOTIDE SEQUENCE [LARGE SCALE GENOMIC DNA]</scope>
    <source>
        <strain evidence="2 3">LaAM-08-1</strain>
    </source>
</reference>
<accession>A0A0C9XKC5</accession>
<dbReference type="AlphaFoldDB" id="A0A0C9XKC5"/>
<organism evidence="2 3">
    <name type="scientific">Laccaria amethystina LaAM-08-1</name>
    <dbReference type="NCBI Taxonomy" id="1095629"/>
    <lineage>
        <taxon>Eukaryota</taxon>
        <taxon>Fungi</taxon>
        <taxon>Dikarya</taxon>
        <taxon>Basidiomycota</taxon>
        <taxon>Agaricomycotina</taxon>
        <taxon>Agaricomycetes</taxon>
        <taxon>Agaricomycetidae</taxon>
        <taxon>Agaricales</taxon>
        <taxon>Agaricineae</taxon>
        <taxon>Hydnangiaceae</taxon>
        <taxon>Laccaria</taxon>
    </lineage>
</organism>
<feature type="non-terminal residue" evidence="2">
    <location>
        <position position="1"/>
    </location>
</feature>
<evidence type="ECO:0000256" key="1">
    <source>
        <dbReference type="SAM" id="MobiDB-lite"/>
    </source>
</evidence>
<name>A0A0C9XKC5_9AGAR</name>
<dbReference type="EMBL" id="KN838714">
    <property type="protein sequence ID" value="KIJ96652.1"/>
    <property type="molecule type" value="Genomic_DNA"/>
</dbReference>
<dbReference type="OrthoDB" id="3111509at2759"/>
<evidence type="ECO:0000313" key="2">
    <source>
        <dbReference type="EMBL" id="KIJ96652.1"/>
    </source>
</evidence>
<sequence length="56" mass="5999">RREACAEGTQDHPCNPHLSSSALVGPSPPTTYDTQPALVRKVARGARRNVRDADDG</sequence>